<dbReference type="EMBL" id="MU004203">
    <property type="protein sequence ID" value="KAF2488420.1"/>
    <property type="molecule type" value="Genomic_DNA"/>
</dbReference>
<organism evidence="2 3">
    <name type="scientific">Lophium mytilinum</name>
    <dbReference type="NCBI Taxonomy" id="390894"/>
    <lineage>
        <taxon>Eukaryota</taxon>
        <taxon>Fungi</taxon>
        <taxon>Dikarya</taxon>
        <taxon>Ascomycota</taxon>
        <taxon>Pezizomycotina</taxon>
        <taxon>Dothideomycetes</taxon>
        <taxon>Pleosporomycetidae</taxon>
        <taxon>Mytilinidiales</taxon>
        <taxon>Mytilinidiaceae</taxon>
        <taxon>Lophium</taxon>
    </lineage>
</organism>
<keyword evidence="3" id="KW-1185">Reference proteome</keyword>
<feature type="region of interest" description="Disordered" evidence="1">
    <location>
        <begin position="173"/>
        <end position="224"/>
    </location>
</feature>
<reference evidence="2" key="1">
    <citation type="journal article" date="2020" name="Stud. Mycol.">
        <title>101 Dothideomycetes genomes: a test case for predicting lifestyles and emergence of pathogens.</title>
        <authorList>
            <person name="Haridas S."/>
            <person name="Albert R."/>
            <person name="Binder M."/>
            <person name="Bloem J."/>
            <person name="Labutti K."/>
            <person name="Salamov A."/>
            <person name="Andreopoulos B."/>
            <person name="Baker S."/>
            <person name="Barry K."/>
            <person name="Bills G."/>
            <person name="Bluhm B."/>
            <person name="Cannon C."/>
            <person name="Castanera R."/>
            <person name="Culley D."/>
            <person name="Daum C."/>
            <person name="Ezra D."/>
            <person name="Gonzalez J."/>
            <person name="Henrissat B."/>
            <person name="Kuo A."/>
            <person name="Liang C."/>
            <person name="Lipzen A."/>
            <person name="Lutzoni F."/>
            <person name="Magnuson J."/>
            <person name="Mondo S."/>
            <person name="Nolan M."/>
            <person name="Ohm R."/>
            <person name="Pangilinan J."/>
            <person name="Park H.-J."/>
            <person name="Ramirez L."/>
            <person name="Alfaro M."/>
            <person name="Sun H."/>
            <person name="Tritt A."/>
            <person name="Yoshinaga Y."/>
            <person name="Zwiers L.-H."/>
            <person name="Turgeon B."/>
            <person name="Goodwin S."/>
            <person name="Spatafora J."/>
            <person name="Crous P."/>
            <person name="Grigoriev I."/>
        </authorList>
    </citation>
    <scope>NUCLEOTIDE SEQUENCE</scope>
    <source>
        <strain evidence="2">CBS 269.34</strain>
    </source>
</reference>
<feature type="compositionally biased region" description="Polar residues" evidence="1">
    <location>
        <begin position="214"/>
        <end position="224"/>
    </location>
</feature>
<protein>
    <submittedName>
        <fullName evidence="2">Uncharacterized protein</fullName>
    </submittedName>
</protein>
<evidence type="ECO:0000256" key="1">
    <source>
        <dbReference type="SAM" id="MobiDB-lite"/>
    </source>
</evidence>
<accession>A0A6A6Q7Q8</accession>
<dbReference type="Proteomes" id="UP000799750">
    <property type="component" value="Unassembled WGS sequence"/>
</dbReference>
<evidence type="ECO:0000313" key="3">
    <source>
        <dbReference type="Proteomes" id="UP000799750"/>
    </source>
</evidence>
<name>A0A6A6Q7Q8_9PEZI</name>
<proteinExistence type="predicted"/>
<evidence type="ECO:0000313" key="2">
    <source>
        <dbReference type="EMBL" id="KAF2488420.1"/>
    </source>
</evidence>
<gene>
    <name evidence="2" type="ORF">BU16DRAFT_226383</name>
</gene>
<dbReference type="AlphaFoldDB" id="A0A6A6Q7Q8"/>
<feature type="region of interest" description="Disordered" evidence="1">
    <location>
        <begin position="16"/>
        <end position="36"/>
    </location>
</feature>
<sequence length="338" mass="38638">MQILESPEMMSKLTLFNGPPDYTHGDSPSTNSYQHGHFDMLEESDPGCRTMTCDVSAAFWDELVAKPNAEVNARCQTYLWKLSAKRQSFYEKVSTRILRSVRRHELRAECYEKWRQSLSFDDQRLIKRVYGDMADYDIWVFEFLEADEWKLGTSQRDGQRHTNEIRDMCRGESLHSEHPLSEDEEAPLRMPAGLTPSDRKDGSLNPVPDFTRYPGQSRSLSHPRPTSLQTKLLFYSTLFWIACPIVSADGKLQGFARIAQPMSGGISALSGFSITALHDDPRVVKEAYYSGRVFTLDSPNPRNHDSIRSAFVSCHRFRCLPVLPQTRFETKSQAGYFG</sequence>